<evidence type="ECO:0000313" key="6">
    <source>
        <dbReference type="Proteomes" id="UP000722121"/>
    </source>
</evidence>
<keyword evidence="3" id="KW-0808">Transferase</keyword>
<name>A0ABS3ARP2_9BACT</name>
<evidence type="ECO:0000256" key="1">
    <source>
        <dbReference type="ARBA" id="ARBA00006739"/>
    </source>
</evidence>
<evidence type="ECO:0000313" key="5">
    <source>
        <dbReference type="EMBL" id="MBN4066804.1"/>
    </source>
</evidence>
<comment type="caution">
    <text evidence="5">The sequence shown here is derived from an EMBL/GenBank/DDBJ whole genome shotgun (WGS) entry which is preliminary data.</text>
</comment>
<proteinExistence type="inferred from homology"/>
<protein>
    <submittedName>
        <fullName evidence="5">Glycosyltransferase</fullName>
    </submittedName>
</protein>
<dbReference type="PANTHER" id="PTHR43179">
    <property type="entry name" value="RHAMNOSYLTRANSFERASE WBBL"/>
    <property type="match status" value="1"/>
</dbReference>
<comment type="similarity">
    <text evidence="1">Belongs to the glycosyltransferase 2 family.</text>
</comment>
<gene>
    <name evidence="5" type="ORF">JYU14_01830</name>
</gene>
<accession>A0ABS3ARP2</accession>
<keyword evidence="2" id="KW-0328">Glycosyltransferase</keyword>
<dbReference type="InterPro" id="IPR001173">
    <property type="entry name" value="Glyco_trans_2-like"/>
</dbReference>
<feature type="domain" description="Glycosyltransferase 2-like" evidence="4">
    <location>
        <begin position="13"/>
        <end position="120"/>
    </location>
</feature>
<evidence type="ECO:0000259" key="4">
    <source>
        <dbReference type="Pfam" id="PF00535"/>
    </source>
</evidence>
<dbReference type="PANTHER" id="PTHR43179:SF12">
    <property type="entry name" value="GALACTOFURANOSYLTRANSFERASE GLFT2"/>
    <property type="match status" value="1"/>
</dbReference>
<reference evidence="5 6" key="1">
    <citation type="submission" date="2021-02" db="EMBL/GenBank/DDBJ databases">
        <title>Activity-based single-cell genomes from oceanic crustal fluid captures similar information to metagenomic and metatranscriptomic surveys with orders of magnitude less sampling.</title>
        <authorList>
            <person name="D'Angelo T.S."/>
            <person name="Orcutt B.N."/>
        </authorList>
    </citation>
    <scope>NUCLEOTIDE SEQUENCE [LARGE SCALE GENOMIC DNA]</scope>
    <source>
        <strain evidence="5">AH-315-G07</strain>
    </source>
</reference>
<organism evidence="5 6">
    <name type="scientific">Simkania negevensis</name>
    <dbReference type="NCBI Taxonomy" id="83561"/>
    <lineage>
        <taxon>Bacteria</taxon>
        <taxon>Pseudomonadati</taxon>
        <taxon>Chlamydiota</taxon>
        <taxon>Chlamydiia</taxon>
        <taxon>Parachlamydiales</taxon>
        <taxon>Simkaniaceae</taxon>
        <taxon>Simkania</taxon>
    </lineage>
</organism>
<dbReference type="Proteomes" id="UP000722121">
    <property type="component" value="Unassembled WGS sequence"/>
</dbReference>
<sequence length="286" mass="33184">MTYVLKGSHTFCSAVVVTHNCPRHIERCMKALDRQERKFDRVIIVDSGSEDTSYLDQYEALPYLKVIKGAKGIGFCRANNVAIPHLIDESDYIAFVNPDAFLSESFVKEALAFMENDKNRQIGTITGLVEGYDMERDAPTGVADTTGIFRKWYGKWYDRDQGKSVEDERYTEAEIVPAICGALMFCRKEALQQSMVHGNEVFDTTFYMYKDDIDLSRRIRKAGWEVAFVPWLKAYHCRGWNRKRYKMPRKLRLLSARNDLRIDRRNHSPYLAYSLAKYLLVKLVNL</sequence>
<dbReference type="InterPro" id="IPR029044">
    <property type="entry name" value="Nucleotide-diphossugar_trans"/>
</dbReference>
<evidence type="ECO:0000256" key="2">
    <source>
        <dbReference type="ARBA" id="ARBA00022676"/>
    </source>
</evidence>
<keyword evidence="6" id="KW-1185">Reference proteome</keyword>
<dbReference type="Gene3D" id="3.90.550.10">
    <property type="entry name" value="Spore Coat Polysaccharide Biosynthesis Protein SpsA, Chain A"/>
    <property type="match status" value="1"/>
</dbReference>
<dbReference type="Pfam" id="PF00535">
    <property type="entry name" value="Glycos_transf_2"/>
    <property type="match status" value="1"/>
</dbReference>
<dbReference type="SUPFAM" id="SSF53448">
    <property type="entry name" value="Nucleotide-diphospho-sugar transferases"/>
    <property type="match status" value="1"/>
</dbReference>
<dbReference type="EMBL" id="JAFITR010000026">
    <property type="protein sequence ID" value="MBN4066804.1"/>
    <property type="molecule type" value="Genomic_DNA"/>
</dbReference>
<evidence type="ECO:0000256" key="3">
    <source>
        <dbReference type="ARBA" id="ARBA00022679"/>
    </source>
</evidence>